<reference evidence="2 3" key="1">
    <citation type="submission" date="2017-09" db="EMBL/GenBank/DDBJ databases">
        <title>Complete Genome Sequences of Two Strains of the Meat Spoilage Bacterium Brochothrix thermosphacta Isolated from Ground Chicken.</title>
        <authorList>
            <person name="Paoli G.C."/>
            <person name="Wijey C."/>
            <person name="Chen C.-Y."/>
            <person name="Nguyen L."/>
            <person name="Yan X."/>
            <person name="Irwin P.L."/>
        </authorList>
    </citation>
    <scope>NUCLEOTIDE SEQUENCE [LARGE SCALE GENOMIC DNA]</scope>
    <source>
        <strain evidence="2 3">BI</strain>
    </source>
</reference>
<name>A0A1D2KRN6_BROTH</name>
<proteinExistence type="predicted"/>
<dbReference type="InterPro" id="IPR036634">
    <property type="entry name" value="PRD_sf"/>
</dbReference>
<evidence type="ECO:0000313" key="3">
    <source>
        <dbReference type="Proteomes" id="UP000243591"/>
    </source>
</evidence>
<dbReference type="GO" id="GO:0006355">
    <property type="term" value="P:regulation of DNA-templated transcription"/>
    <property type="evidence" value="ECO:0007669"/>
    <property type="project" value="InterPro"/>
</dbReference>
<evidence type="ECO:0000259" key="1">
    <source>
        <dbReference type="PROSITE" id="PS51372"/>
    </source>
</evidence>
<dbReference type="AlphaFoldDB" id="A0A1D2KRN6"/>
<dbReference type="STRING" id="2756.BFR44_04925"/>
<keyword evidence="3" id="KW-1185">Reference proteome</keyword>
<evidence type="ECO:0000313" key="2">
    <source>
        <dbReference type="EMBL" id="ATF26863.1"/>
    </source>
</evidence>
<accession>A0A1D2KRN6</accession>
<gene>
    <name evidence="2" type="ORF">CNY62_11135</name>
</gene>
<dbReference type="Pfam" id="PF00874">
    <property type="entry name" value="PRD"/>
    <property type="match status" value="1"/>
</dbReference>
<sequence length="110" mass="12361">MILPIDAQMIIDESEDRERTAEVVAHTLALMSVQAIVPTEIQVVVLTNHLNEMVKRARLSEKMMTIDPSMFSDVSSESLALATEVVQMIGNLPEDELYLLSIHFETAKYN</sequence>
<dbReference type="EMBL" id="CP023483">
    <property type="protein sequence ID" value="ATF26863.1"/>
    <property type="molecule type" value="Genomic_DNA"/>
</dbReference>
<dbReference type="Proteomes" id="UP000243591">
    <property type="component" value="Chromosome"/>
</dbReference>
<dbReference type="InterPro" id="IPR011608">
    <property type="entry name" value="PRD"/>
</dbReference>
<dbReference type="KEGG" id="bths:CNY62_11135"/>
<organism evidence="2 3">
    <name type="scientific">Brochothrix thermosphacta</name>
    <name type="common">Microbacterium thermosphactum</name>
    <dbReference type="NCBI Taxonomy" id="2756"/>
    <lineage>
        <taxon>Bacteria</taxon>
        <taxon>Bacillati</taxon>
        <taxon>Bacillota</taxon>
        <taxon>Bacilli</taxon>
        <taxon>Bacillales</taxon>
        <taxon>Listeriaceae</taxon>
        <taxon>Brochothrix</taxon>
    </lineage>
</organism>
<dbReference type="PROSITE" id="PS51372">
    <property type="entry name" value="PRD_2"/>
    <property type="match status" value="1"/>
</dbReference>
<dbReference type="InterPro" id="IPR020044">
    <property type="entry name" value="PRD_EF0829/AHA3910"/>
</dbReference>
<dbReference type="SUPFAM" id="SSF63520">
    <property type="entry name" value="PTS-regulatory domain, PRD"/>
    <property type="match status" value="1"/>
</dbReference>
<protein>
    <submittedName>
        <fullName evidence="2">Transcriptional antiterminator</fullName>
    </submittedName>
</protein>
<feature type="domain" description="PRD" evidence="1">
    <location>
        <begin position="11"/>
        <end position="110"/>
    </location>
</feature>
<dbReference type="RefSeq" id="WP_029092539.1">
    <property type="nucleotide sequence ID" value="NZ_CBCPHX010000001.1"/>
</dbReference>
<dbReference type="Gene3D" id="1.10.1790.10">
    <property type="entry name" value="PRD domain"/>
    <property type="match status" value="1"/>
</dbReference>
<dbReference type="NCBIfam" id="TIGR03582">
    <property type="entry name" value="EF_0829"/>
    <property type="match status" value="1"/>
</dbReference>
<dbReference type="OrthoDB" id="2879550at2"/>